<dbReference type="InterPro" id="IPR017972">
    <property type="entry name" value="Cyt_P450_CS"/>
</dbReference>
<dbReference type="InterPro" id="IPR050651">
    <property type="entry name" value="Plant_Cytochrome_P450_Monoox"/>
</dbReference>
<evidence type="ECO:0000256" key="3">
    <source>
        <dbReference type="ARBA" id="ARBA00022723"/>
    </source>
</evidence>
<keyword evidence="8" id="KW-0503">Monooxygenase</keyword>
<evidence type="ECO:0000313" key="10">
    <source>
        <dbReference type="Proteomes" id="UP000230069"/>
    </source>
</evidence>
<feature type="binding site" description="axial binding residue" evidence="7">
    <location>
        <position position="436"/>
    </location>
    <ligand>
        <name>heme</name>
        <dbReference type="ChEBI" id="CHEBI:30413"/>
    </ligand>
    <ligandPart>
        <name>Fe</name>
        <dbReference type="ChEBI" id="CHEBI:18248"/>
    </ligandPart>
</feature>
<dbReference type="STRING" id="218851.A0A2G5CNX5"/>
<comment type="subcellular location">
    <subcellularLocation>
        <location evidence="1">Membrane</location>
    </subcellularLocation>
</comment>
<dbReference type="PROSITE" id="PS00086">
    <property type="entry name" value="CYTOCHROME_P450"/>
    <property type="match status" value="1"/>
</dbReference>
<dbReference type="GO" id="GO:0044550">
    <property type="term" value="P:secondary metabolite biosynthetic process"/>
    <property type="evidence" value="ECO:0007669"/>
    <property type="project" value="UniProtKB-ARBA"/>
</dbReference>
<comment type="similarity">
    <text evidence="8">Belongs to the cytochrome P450 family.</text>
</comment>
<evidence type="ECO:0000256" key="5">
    <source>
        <dbReference type="ARBA" id="ARBA00023004"/>
    </source>
</evidence>
<name>A0A2G5CNX5_AQUCA</name>
<evidence type="ECO:0000256" key="4">
    <source>
        <dbReference type="ARBA" id="ARBA00023002"/>
    </source>
</evidence>
<dbReference type="InterPro" id="IPR001128">
    <property type="entry name" value="Cyt_P450"/>
</dbReference>
<dbReference type="FunCoup" id="A0A2G5CNX5">
    <property type="interactions" value="265"/>
</dbReference>
<dbReference type="PRINTS" id="PR00385">
    <property type="entry name" value="P450"/>
</dbReference>
<keyword evidence="6" id="KW-0472">Membrane</keyword>
<keyword evidence="4 8" id="KW-0560">Oxidoreductase</keyword>
<dbReference type="PRINTS" id="PR00463">
    <property type="entry name" value="EP450I"/>
</dbReference>
<dbReference type="GO" id="GO:0005506">
    <property type="term" value="F:iron ion binding"/>
    <property type="evidence" value="ECO:0007669"/>
    <property type="project" value="InterPro"/>
</dbReference>
<dbReference type="PANTHER" id="PTHR47947">
    <property type="entry name" value="CYTOCHROME P450 82C3-RELATED"/>
    <property type="match status" value="1"/>
</dbReference>
<gene>
    <name evidence="9" type="ORF">AQUCO_04200030v1</name>
</gene>
<dbReference type="InterPro" id="IPR002401">
    <property type="entry name" value="Cyt_P450_E_grp-I"/>
</dbReference>
<dbReference type="InterPro" id="IPR036396">
    <property type="entry name" value="Cyt_P450_sf"/>
</dbReference>
<evidence type="ECO:0000313" key="9">
    <source>
        <dbReference type="EMBL" id="PIA33005.1"/>
    </source>
</evidence>
<dbReference type="CDD" id="cd20653">
    <property type="entry name" value="CYP81"/>
    <property type="match status" value="1"/>
</dbReference>
<evidence type="ECO:0000256" key="2">
    <source>
        <dbReference type="ARBA" id="ARBA00022617"/>
    </source>
</evidence>
<keyword evidence="2 7" id="KW-0349">Heme</keyword>
<comment type="cofactor">
    <cofactor evidence="7">
        <name>heme</name>
        <dbReference type="ChEBI" id="CHEBI:30413"/>
    </cofactor>
</comment>
<protein>
    <recommendedName>
        <fullName evidence="11">Cytochrome P450</fullName>
    </recommendedName>
</protein>
<evidence type="ECO:0000256" key="7">
    <source>
        <dbReference type="PIRSR" id="PIRSR602401-1"/>
    </source>
</evidence>
<organism evidence="9 10">
    <name type="scientific">Aquilegia coerulea</name>
    <name type="common">Rocky mountain columbine</name>
    <dbReference type="NCBI Taxonomy" id="218851"/>
    <lineage>
        <taxon>Eukaryota</taxon>
        <taxon>Viridiplantae</taxon>
        <taxon>Streptophyta</taxon>
        <taxon>Embryophyta</taxon>
        <taxon>Tracheophyta</taxon>
        <taxon>Spermatophyta</taxon>
        <taxon>Magnoliopsida</taxon>
        <taxon>Ranunculales</taxon>
        <taxon>Ranunculaceae</taxon>
        <taxon>Thalictroideae</taxon>
        <taxon>Aquilegia</taxon>
    </lineage>
</organism>
<dbReference type="Pfam" id="PF00067">
    <property type="entry name" value="p450"/>
    <property type="match status" value="1"/>
</dbReference>
<dbReference type="AlphaFoldDB" id="A0A2G5CNX5"/>
<dbReference type="FunFam" id="1.10.630.10:FF:000023">
    <property type="entry name" value="Cytochrome P450 family protein"/>
    <property type="match status" value="1"/>
</dbReference>
<keyword evidence="5 7" id="KW-0408">Iron</keyword>
<dbReference type="PANTHER" id="PTHR47947:SF3">
    <property type="entry name" value="CYTOCHROME P450 81D1-LIKE"/>
    <property type="match status" value="1"/>
</dbReference>
<proteinExistence type="inferred from homology"/>
<evidence type="ECO:0008006" key="11">
    <source>
        <dbReference type="Google" id="ProtNLM"/>
    </source>
</evidence>
<dbReference type="InParanoid" id="A0A2G5CNX5"/>
<dbReference type="GO" id="GO:0020037">
    <property type="term" value="F:heme binding"/>
    <property type="evidence" value="ECO:0007669"/>
    <property type="project" value="InterPro"/>
</dbReference>
<sequence>MAFFYFFAVLIVFILILKGFFHRTQNRPPSPFALPILGHLYLLKNPLYKTFTKLSEQYDPILFLRYGFREVLVVSSSSAIEECLTKNDIAFADRPQLIAGQHLGYNYSSLIWAPYGNHLRNLRRIITLEIFSSVRLQLLSVVRKEEIRYLVLQLFGNSDCKTFHKVEFKTMFFEMMLNILMRMIAGKRYYGENVVDLDEAKRFRNIVSESFYLLGTPNFGDFLPFLRRFDVQGLEKRMVKVNKERDIFLQNLLDQGRQATHISSKNDQEKKTMIDVLLSQQKTDPGYYTDEIIKGLIETLLSAGTDTSSSTLEWAMSLLLNHPDILNKAKKEIDMHVGKERLIEESDLPKLGYLNNIINETLRIYPPGPVLYHESSKDCSVGGFHVPSGTIVQMNVCAVHRDPKLWVEPMQFNPDRFEDENEGFKFIPFGSGRRKCPGEGLAIRMVGLALGSLIQCFEWKRVGEEMVDMTEGTGLTLPKANPLVAMCKPNPTLKHLLTRI</sequence>
<evidence type="ECO:0000256" key="8">
    <source>
        <dbReference type="RuleBase" id="RU000461"/>
    </source>
</evidence>
<dbReference type="Proteomes" id="UP000230069">
    <property type="component" value="Unassembled WGS sequence"/>
</dbReference>
<dbReference type="EMBL" id="KZ305059">
    <property type="protein sequence ID" value="PIA33005.1"/>
    <property type="molecule type" value="Genomic_DNA"/>
</dbReference>
<reference evidence="9 10" key="1">
    <citation type="submission" date="2017-09" db="EMBL/GenBank/DDBJ databases">
        <title>WGS assembly of Aquilegia coerulea Goldsmith.</title>
        <authorList>
            <person name="Hodges S."/>
            <person name="Kramer E."/>
            <person name="Nordborg M."/>
            <person name="Tomkins J."/>
            <person name="Borevitz J."/>
            <person name="Derieg N."/>
            <person name="Yan J."/>
            <person name="Mihaltcheva S."/>
            <person name="Hayes R.D."/>
            <person name="Rokhsar D."/>
        </authorList>
    </citation>
    <scope>NUCLEOTIDE SEQUENCE [LARGE SCALE GENOMIC DNA]</scope>
    <source>
        <strain evidence="10">cv. Goldsmith</strain>
    </source>
</reference>
<dbReference type="Gene3D" id="1.10.630.10">
    <property type="entry name" value="Cytochrome P450"/>
    <property type="match status" value="1"/>
</dbReference>
<keyword evidence="3 7" id="KW-0479">Metal-binding</keyword>
<dbReference type="GO" id="GO:0016705">
    <property type="term" value="F:oxidoreductase activity, acting on paired donors, with incorporation or reduction of molecular oxygen"/>
    <property type="evidence" value="ECO:0007669"/>
    <property type="project" value="InterPro"/>
</dbReference>
<keyword evidence="10" id="KW-1185">Reference proteome</keyword>
<accession>A0A2G5CNX5</accession>
<dbReference type="OrthoDB" id="1055148at2759"/>
<dbReference type="GO" id="GO:0016020">
    <property type="term" value="C:membrane"/>
    <property type="evidence" value="ECO:0007669"/>
    <property type="project" value="UniProtKB-SubCell"/>
</dbReference>
<dbReference type="GO" id="GO:0004497">
    <property type="term" value="F:monooxygenase activity"/>
    <property type="evidence" value="ECO:0007669"/>
    <property type="project" value="UniProtKB-KW"/>
</dbReference>
<evidence type="ECO:0000256" key="6">
    <source>
        <dbReference type="ARBA" id="ARBA00023136"/>
    </source>
</evidence>
<evidence type="ECO:0000256" key="1">
    <source>
        <dbReference type="ARBA" id="ARBA00004370"/>
    </source>
</evidence>
<dbReference type="SUPFAM" id="SSF48264">
    <property type="entry name" value="Cytochrome P450"/>
    <property type="match status" value="1"/>
</dbReference>